<feature type="compositionally biased region" description="Basic and acidic residues" evidence="13">
    <location>
        <begin position="273"/>
        <end position="293"/>
    </location>
</feature>
<reference evidence="17" key="1">
    <citation type="submission" date="2015-01" db="EMBL/GenBank/DDBJ databases">
        <title>Does Human Papillomavirus-Negative Condylomata Exist?</title>
        <authorList>
            <person name="Arroyo Muhr L.S."/>
            <person name="Bzhalava D."/>
            <person name="Lagheden C."/>
            <person name="Eklund C."/>
            <person name="Johansson H."/>
            <person name="Forslund O."/>
            <person name="Dillner J."/>
            <person name="Hultin E."/>
        </authorList>
    </citation>
    <scope>NUCLEOTIDE SEQUENCE [LARGE SCALE GENOMIC DNA]</scope>
</reference>
<dbReference type="RefSeq" id="YP_009158855.1">
    <property type="nucleotide sequence ID" value="NC_027528.1"/>
</dbReference>
<dbReference type="InterPro" id="IPR012677">
    <property type="entry name" value="Nucleotide-bd_a/b_plait_sf"/>
</dbReference>
<evidence type="ECO:0000256" key="8">
    <source>
        <dbReference type="ARBA" id="ARBA00023015"/>
    </source>
</evidence>
<feature type="region of interest" description="Disordered" evidence="13">
    <location>
        <begin position="212"/>
        <end position="319"/>
    </location>
</feature>
<evidence type="ECO:0000256" key="12">
    <source>
        <dbReference type="HAMAP-Rule" id="MF_04001"/>
    </source>
</evidence>
<dbReference type="SUPFAM" id="SSF54957">
    <property type="entry name" value="Viral DNA-binding domain"/>
    <property type="match status" value="1"/>
</dbReference>
<feature type="domain" description="Papillomavirus E2 N-terminal" evidence="14">
    <location>
        <begin position="1"/>
        <end position="197"/>
    </location>
</feature>
<comment type="function">
    <text evidence="12">Plays a role in the initiation of viral DNA replication. A dimer of E2 interacts with a dimer of E1 in order to improve specificity of E1 DNA binding activity. Once the complex recognizes and binds DNA at specific sites, the E2 dimer is removed from DNA. E2 also regulates viral transcription through binding to the E2RE response element (5'-ACCNNNNNNGGT-3') present in multiple copies in the regulatory regions of the viral genome. Activates or represses transcription depending on E2RE's position with regards to proximal promoter elements including the TATA-box. Repression occurs by sterically hindering the assembly of the transcription initiation complex.</text>
</comment>
<feature type="compositionally biased region" description="Gly residues" evidence="13">
    <location>
        <begin position="294"/>
        <end position="304"/>
    </location>
</feature>
<dbReference type="GO" id="GO:0006260">
    <property type="term" value="P:DNA replication"/>
    <property type="evidence" value="ECO:0007669"/>
    <property type="project" value="UniProtKB-KW"/>
</dbReference>
<evidence type="ECO:0000256" key="4">
    <source>
        <dbReference type="ARBA" id="ARBA00022518"/>
    </source>
</evidence>
<dbReference type="Gene3D" id="1.10.287.30">
    <property type="entry name" value="E2 (early) protein, N terminal domain, subdomain 1"/>
    <property type="match status" value="1"/>
</dbReference>
<organism evidence="16 17">
    <name type="scientific">Human papillomavirus 201</name>
    <dbReference type="NCBI Taxonomy" id="1682340"/>
    <lineage>
        <taxon>Viruses</taxon>
        <taxon>Monodnaviria</taxon>
        <taxon>Shotokuvirae</taxon>
        <taxon>Cossaviricota</taxon>
        <taxon>Papovaviricetes</taxon>
        <taxon>Zurhausenvirales</taxon>
        <taxon>Papillomaviridae</taxon>
        <taxon>Firstpapillomavirinae</taxon>
        <taxon>Gammapapillomavirus</taxon>
        <taxon>Gammapapillomavirus 27</taxon>
    </lineage>
</organism>
<dbReference type="GO" id="GO:0006275">
    <property type="term" value="P:regulation of DNA replication"/>
    <property type="evidence" value="ECO:0007669"/>
    <property type="project" value="UniProtKB-UniRule"/>
</dbReference>
<gene>
    <name evidence="12 16" type="primary">E2</name>
</gene>
<proteinExistence type="inferred from homology"/>
<dbReference type="Gene3D" id="3.30.70.330">
    <property type="match status" value="1"/>
</dbReference>
<evidence type="ECO:0000259" key="15">
    <source>
        <dbReference type="Pfam" id="PF00511"/>
    </source>
</evidence>
<dbReference type="GO" id="GO:0003700">
    <property type="term" value="F:DNA-binding transcription factor activity"/>
    <property type="evidence" value="ECO:0007669"/>
    <property type="project" value="UniProtKB-UniRule"/>
</dbReference>
<protein>
    <recommendedName>
        <fullName evidence="12">Regulatory protein E2</fullName>
    </recommendedName>
</protein>
<evidence type="ECO:0000256" key="9">
    <source>
        <dbReference type="ARBA" id="ARBA00023125"/>
    </source>
</evidence>
<dbReference type="GO" id="GO:0000166">
    <property type="term" value="F:nucleotide binding"/>
    <property type="evidence" value="ECO:0007669"/>
    <property type="project" value="UniProtKB-UniRule"/>
</dbReference>
<dbReference type="HAMAP" id="MF_04001">
    <property type="entry name" value="PPV_E2"/>
    <property type="match status" value="1"/>
</dbReference>
<keyword evidence="4 12" id="KW-0244">Early protein</keyword>
<evidence type="ECO:0000313" key="16">
    <source>
        <dbReference type="EMBL" id="AKP16343.1"/>
    </source>
</evidence>
<feature type="compositionally biased region" description="Low complexity" evidence="13">
    <location>
        <begin position="245"/>
        <end position="259"/>
    </location>
</feature>
<comment type="caution">
    <text evidence="12">Lacks conserved residue(s) required for the propagation of feature annotation.</text>
</comment>
<evidence type="ECO:0000256" key="13">
    <source>
        <dbReference type="SAM" id="MobiDB-lite"/>
    </source>
</evidence>
<keyword evidence="8 12" id="KW-0805">Transcription regulation</keyword>
<keyword evidence="9 12" id="KW-0238">DNA-binding</keyword>
<sequence>MEELTRRFDVLQDQLMRHYESESKSLQDQINYWETIRKESALLHYARQQGISKLGLQPVPALVVSEYNGKQAISISLTLQSLLKSPFGKETWTLPETSAELINTEPKNTLKKHGFTVTVWFDHEKQNAMQYTNWNNIYYQDYDNVWHKVKGEVDYNGLYFTEPSGDRAYFKIFAQDAEMYSKTGEWTVHYKTYTISPPSGFSSASSSYSRTTEISTSATTRHTSPEKASTSNEQQRVLRSPPRLRAASVSPPQPSSTTETPERERVQRRRRREQGESRPREATPKRRRTEDSGGRAGRGGGGRGAPSPEAVGQRHRSVETKGLSRLRALQEEARDPPVIIIRGGANALKCFRYRKTHSSSKHLFLCISSVFKWVGDCTATSGSRMLVSFKDVKQREMFIRHTTFPKGSEYFLGQLNSL</sequence>
<dbReference type="SUPFAM" id="SSF51332">
    <property type="entry name" value="E2 regulatory, transactivation domain"/>
    <property type="match status" value="1"/>
</dbReference>
<accession>A0A0H4M3P8</accession>
<keyword evidence="6 12" id="KW-1048">Host nucleus</keyword>
<comment type="similarity">
    <text evidence="12">Belongs to the papillomaviridae E2 protein family.</text>
</comment>
<dbReference type="KEGG" id="vg:25067470"/>
<evidence type="ECO:0000256" key="5">
    <source>
        <dbReference type="ARBA" id="ARBA00022553"/>
    </source>
</evidence>
<evidence type="ECO:0000256" key="11">
    <source>
        <dbReference type="ARBA" id="ARBA00023163"/>
    </source>
</evidence>
<evidence type="ECO:0000256" key="6">
    <source>
        <dbReference type="ARBA" id="ARBA00022562"/>
    </source>
</evidence>
<dbReference type="Gene3D" id="2.170.200.10">
    <property type="entry name" value="Papillomavirus E2 early protein domain"/>
    <property type="match status" value="1"/>
</dbReference>
<dbReference type="GO" id="GO:0006351">
    <property type="term" value="P:DNA-templated transcription"/>
    <property type="evidence" value="ECO:0007669"/>
    <property type="project" value="UniProtKB-UniRule"/>
</dbReference>
<dbReference type="Pfam" id="PF00511">
    <property type="entry name" value="PPV_E2_C"/>
    <property type="match status" value="1"/>
</dbReference>
<dbReference type="OrthoDB" id="15886at10239"/>
<comment type="PTM">
    <text evidence="12">Phosphorylated.</text>
</comment>
<dbReference type="InterPro" id="IPR042504">
    <property type="entry name" value="Regulatory_protein_E2_N_2"/>
</dbReference>
<dbReference type="GeneID" id="25067470"/>
<evidence type="ECO:0000256" key="10">
    <source>
        <dbReference type="ARBA" id="ARBA00023159"/>
    </source>
</evidence>
<keyword evidence="17" id="KW-1185">Reference proteome</keyword>
<dbReference type="InterPro" id="IPR042503">
    <property type="entry name" value="Regulatory_protein_E2_N_1"/>
</dbReference>
<dbReference type="GO" id="GO:0039693">
    <property type="term" value="P:viral DNA genome replication"/>
    <property type="evidence" value="ECO:0007669"/>
    <property type="project" value="UniProtKB-UniRule"/>
</dbReference>
<evidence type="ECO:0000256" key="1">
    <source>
        <dbReference type="ARBA" id="ARBA00004147"/>
    </source>
</evidence>
<dbReference type="EMBL" id="KP692115">
    <property type="protein sequence ID" value="AKP16343.1"/>
    <property type="molecule type" value="Genomic_DNA"/>
</dbReference>
<keyword evidence="3 12" id="KW-0678">Repressor</keyword>
<dbReference type="GO" id="GO:0042025">
    <property type="term" value="C:host cell nucleus"/>
    <property type="evidence" value="ECO:0007669"/>
    <property type="project" value="UniProtKB-SubCell"/>
</dbReference>
<feature type="domain" description="Papillomavirus E2 C-terminal" evidence="15">
    <location>
        <begin position="337"/>
        <end position="414"/>
    </location>
</feature>
<evidence type="ECO:0000313" key="17">
    <source>
        <dbReference type="Proteomes" id="UP000140463"/>
    </source>
</evidence>
<evidence type="ECO:0000256" key="7">
    <source>
        <dbReference type="ARBA" id="ARBA00022705"/>
    </source>
</evidence>
<dbReference type="InterPro" id="IPR036050">
    <property type="entry name" value="Regulatory_protein_E2_N"/>
</dbReference>
<feature type="compositionally biased region" description="Polar residues" evidence="13">
    <location>
        <begin position="218"/>
        <end position="237"/>
    </location>
</feature>
<dbReference type="InterPro" id="IPR033668">
    <property type="entry name" value="Reg_prot_E2"/>
</dbReference>
<feature type="region of interest" description="DNA-binding domain" evidence="12">
    <location>
        <begin position="335"/>
        <end position="418"/>
    </location>
</feature>
<name>A0A0H4M3P8_9PAPI</name>
<evidence type="ECO:0000259" key="14">
    <source>
        <dbReference type="Pfam" id="PF00508"/>
    </source>
</evidence>
<dbReference type="GO" id="GO:0003677">
    <property type="term" value="F:DNA binding"/>
    <property type="evidence" value="ECO:0007669"/>
    <property type="project" value="UniProtKB-UniRule"/>
</dbReference>
<dbReference type="Pfam" id="PF00508">
    <property type="entry name" value="PPV_E2_N"/>
    <property type="match status" value="1"/>
</dbReference>
<evidence type="ECO:0000256" key="2">
    <source>
        <dbReference type="ARBA" id="ARBA00007794"/>
    </source>
</evidence>
<keyword evidence="5 12" id="KW-0597">Phosphoprotein</keyword>
<dbReference type="InterPro" id="IPR035975">
    <property type="entry name" value="E2/EBNA1_C_sf"/>
</dbReference>
<keyword evidence="11 12" id="KW-0804">Transcription</keyword>
<dbReference type="InterPro" id="IPR000427">
    <property type="entry name" value="Papillomavirus_E2_C"/>
</dbReference>
<dbReference type="InterPro" id="IPR001866">
    <property type="entry name" value="PPV_E2_N"/>
</dbReference>
<comment type="subcellular location">
    <subcellularLocation>
        <location evidence="1 12">Host nucleus</location>
    </subcellularLocation>
</comment>
<dbReference type="Proteomes" id="UP000140463">
    <property type="component" value="Segment"/>
</dbReference>
<keyword evidence="10 12" id="KW-0010">Activator</keyword>
<comment type="similarity">
    <text evidence="2">Belongs to the papillomaviridae E8^E2C protein family.</text>
</comment>
<keyword evidence="7 12" id="KW-0235">DNA replication</keyword>
<evidence type="ECO:0000256" key="3">
    <source>
        <dbReference type="ARBA" id="ARBA00022491"/>
    </source>
</evidence>
<comment type="subunit">
    <text evidence="12">Binds DNA as homodimer. Interacts with protein E1; this interaction greatly increases E1 DNA-binding activity. Interacts with protein L1; this interaction enhances E2-dependent replication and transcription activation. Interacts with protein L2; this interaction inhibits E2 transcriptional activity but not DNA replication function E2. Interacts with protein E7; this interaction inhibits E7 oncogenic activity. Interacts with host TAF1; this interaction modulates E2-dependent transcriptional regulation. Interacts with host BRD4; this interaction mediates E2 transcriptional activation function. Additionally, the interaction with host BRD4 on mitotic chromosomes mediates tethering of the viral genome. Interacts with host TOPBP1; this interaction is required for optimal viral DNA replication.</text>
</comment>